<dbReference type="OrthoDB" id="6058931at2759"/>
<dbReference type="InterPro" id="IPR003112">
    <property type="entry name" value="Olfac-like_dom"/>
</dbReference>
<protein>
    <submittedName>
        <fullName evidence="6">MYOC</fullName>
    </submittedName>
</protein>
<feature type="chain" id="PRO_5029761713" evidence="4">
    <location>
        <begin position="23"/>
        <end position="486"/>
    </location>
</feature>
<dbReference type="Pfam" id="PF02191">
    <property type="entry name" value="OLF"/>
    <property type="match status" value="1"/>
</dbReference>
<comment type="subcellular location">
    <subcellularLocation>
        <location evidence="1">Secreted</location>
    </subcellularLocation>
</comment>
<evidence type="ECO:0000313" key="6">
    <source>
        <dbReference type="EMBL" id="KAF6022135.1"/>
    </source>
</evidence>
<dbReference type="PANTHER" id="PTHR23192">
    <property type="entry name" value="OLFACTOMEDIN-RELATED"/>
    <property type="match status" value="1"/>
</dbReference>
<evidence type="ECO:0000256" key="3">
    <source>
        <dbReference type="PROSITE-ProRule" id="PRU00446"/>
    </source>
</evidence>
<evidence type="ECO:0000259" key="5">
    <source>
        <dbReference type="PROSITE" id="PS51132"/>
    </source>
</evidence>
<feature type="signal peptide" evidence="4">
    <location>
        <begin position="1"/>
        <end position="22"/>
    </location>
</feature>
<accession>A0A7J7J7Z5</accession>
<dbReference type="PROSITE" id="PS51132">
    <property type="entry name" value="OLF"/>
    <property type="match status" value="1"/>
</dbReference>
<dbReference type="AlphaFoldDB" id="A0A7J7J7Z5"/>
<dbReference type="InterPro" id="IPR050605">
    <property type="entry name" value="Olfactomedin-like_domain"/>
</dbReference>
<evidence type="ECO:0000256" key="2">
    <source>
        <dbReference type="ARBA" id="ARBA00022525"/>
    </source>
</evidence>
<comment type="caution">
    <text evidence="6">The sequence shown here is derived from an EMBL/GenBank/DDBJ whole genome shotgun (WGS) entry which is preliminary data.</text>
</comment>
<keyword evidence="7" id="KW-1185">Reference proteome</keyword>
<dbReference type="SMART" id="SM00284">
    <property type="entry name" value="OLF"/>
    <property type="match status" value="1"/>
</dbReference>
<dbReference type="PANTHER" id="PTHR23192:SF87">
    <property type="entry name" value="AMASSIN-3"/>
    <property type="match status" value="1"/>
</dbReference>
<gene>
    <name evidence="6" type="ORF">EB796_019563</name>
</gene>
<proteinExistence type="predicted"/>
<evidence type="ECO:0000256" key="4">
    <source>
        <dbReference type="SAM" id="SignalP"/>
    </source>
</evidence>
<organism evidence="6 7">
    <name type="scientific">Bugula neritina</name>
    <name type="common">Brown bryozoan</name>
    <name type="synonym">Sertularia neritina</name>
    <dbReference type="NCBI Taxonomy" id="10212"/>
    <lineage>
        <taxon>Eukaryota</taxon>
        <taxon>Metazoa</taxon>
        <taxon>Spiralia</taxon>
        <taxon>Lophotrochozoa</taxon>
        <taxon>Bryozoa</taxon>
        <taxon>Gymnolaemata</taxon>
        <taxon>Cheilostomatida</taxon>
        <taxon>Flustrina</taxon>
        <taxon>Buguloidea</taxon>
        <taxon>Bugulidae</taxon>
        <taxon>Bugula</taxon>
    </lineage>
</organism>
<evidence type="ECO:0000313" key="7">
    <source>
        <dbReference type="Proteomes" id="UP000593567"/>
    </source>
</evidence>
<comment type="caution">
    <text evidence="3">Lacks conserved residue(s) required for the propagation of feature annotation.</text>
</comment>
<dbReference type="Proteomes" id="UP000593567">
    <property type="component" value="Unassembled WGS sequence"/>
</dbReference>
<keyword evidence="2" id="KW-0964">Secreted</keyword>
<dbReference type="GO" id="GO:0007165">
    <property type="term" value="P:signal transduction"/>
    <property type="evidence" value="ECO:0007669"/>
    <property type="project" value="TreeGrafter"/>
</dbReference>
<dbReference type="EMBL" id="VXIV02002897">
    <property type="protein sequence ID" value="KAF6022135.1"/>
    <property type="molecule type" value="Genomic_DNA"/>
</dbReference>
<dbReference type="GO" id="GO:0005615">
    <property type="term" value="C:extracellular space"/>
    <property type="evidence" value="ECO:0007669"/>
    <property type="project" value="TreeGrafter"/>
</dbReference>
<feature type="domain" description="Olfactomedin-like" evidence="5">
    <location>
        <begin position="220"/>
        <end position="486"/>
    </location>
</feature>
<name>A0A7J7J7Z5_BUGNE</name>
<keyword evidence="4" id="KW-0732">Signal</keyword>
<sequence length="486" mass="54672">MLSLKILVTLFSLLLTFSLAAAQTTAAVDEDAGTISVSTSPCDDGVCQCTVETPPRYSYDAEYAKLVSISSRLDSMYAQVSGAYMELLMSNITVLVSRVTKIFVLVLYLFCSQSITVSMKELASLQDQSNNLFLLITQLAETNNATITRQLVAEISTIRDTLLVLNSKNPVAQNAELNSEISKLRSRLAACTTVANKHVEEGLDFIGDGLSASHAINTDHCPTNLNISVGSPITYKYEYQVSGMWFKDPIPIAEHEKTRIFEVRNGPQTGYTNQYLYYWDDLDEFESTNYLTRAEKSLRCRFHVHGQKGIYLGGEWFWFDQYSSSRHIKKFSSPWNTTCGLVTSPKSYTYVGFNYVGHSYNDVDLNFDETGELYAIYADINGDLNIMSISRSTLAMKRNWNTGKKKASLANVFMVCGRLYTIDDFGSTRHLSGLQWGFDTVTGTEFFYPLNVESAYGDIQALSYNPREKGLFGWDNYHAVFYPVYF</sequence>
<reference evidence="6" key="1">
    <citation type="submission" date="2020-06" db="EMBL/GenBank/DDBJ databases">
        <title>Draft genome of Bugula neritina, a colonial animal packing powerful symbionts and potential medicines.</title>
        <authorList>
            <person name="Rayko M."/>
        </authorList>
    </citation>
    <scope>NUCLEOTIDE SEQUENCE [LARGE SCALE GENOMIC DNA]</scope>
    <source>
        <strain evidence="6">Kwan_BN1</strain>
    </source>
</reference>
<evidence type="ECO:0000256" key="1">
    <source>
        <dbReference type="ARBA" id="ARBA00004613"/>
    </source>
</evidence>